<keyword evidence="3" id="KW-0963">Cytoplasm</keyword>
<feature type="region of interest" description="Disordered" evidence="4">
    <location>
        <begin position="78"/>
        <end position="98"/>
    </location>
</feature>
<dbReference type="Gene3D" id="1.20.58.90">
    <property type="match status" value="1"/>
</dbReference>
<evidence type="ECO:0000256" key="2">
    <source>
        <dbReference type="ARBA" id="ARBA00023186"/>
    </source>
</evidence>
<proteinExistence type="inferred from homology"/>
<gene>
    <name evidence="5" type="ORF">AMS68_004076</name>
</gene>
<dbReference type="PANTHER" id="PTHR21500:SF0">
    <property type="entry name" value="TUBULIN-SPECIFIC CHAPERONE A"/>
    <property type="match status" value="1"/>
</dbReference>
<protein>
    <recommendedName>
        <fullName evidence="3">Tubulin-specific chaperone A</fullName>
    </recommendedName>
</protein>
<keyword evidence="6" id="KW-1185">Reference proteome</keyword>
<dbReference type="EMBL" id="CP051141">
    <property type="protein sequence ID" value="QIW98558.1"/>
    <property type="molecule type" value="Genomic_DNA"/>
</dbReference>
<evidence type="ECO:0000256" key="1">
    <source>
        <dbReference type="ARBA" id="ARBA00006806"/>
    </source>
</evidence>
<evidence type="ECO:0000313" key="6">
    <source>
        <dbReference type="Proteomes" id="UP000503462"/>
    </source>
</evidence>
<organism evidence="5 6">
    <name type="scientific">Peltaster fructicola</name>
    <dbReference type="NCBI Taxonomy" id="286661"/>
    <lineage>
        <taxon>Eukaryota</taxon>
        <taxon>Fungi</taxon>
        <taxon>Dikarya</taxon>
        <taxon>Ascomycota</taxon>
        <taxon>Pezizomycotina</taxon>
        <taxon>Dothideomycetes</taxon>
        <taxon>Dothideomycetes incertae sedis</taxon>
        <taxon>Peltaster</taxon>
    </lineage>
</organism>
<comment type="similarity">
    <text evidence="1 3">Belongs to the TBCA family.</text>
</comment>
<dbReference type="InterPro" id="IPR036126">
    <property type="entry name" value="TBCA_sf"/>
</dbReference>
<keyword evidence="3" id="KW-0493">Microtubule</keyword>
<dbReference type="GO" id="GO:0007023">
    <property type="term" value="P:post-chaperonin tubulin folding pathway"/>
    <property type="evidence" value="ECO:0007669"/>
    <property type="project" value="UniProtKB-UniRule"/>
</dbReference>
<evidence type="ECO:0000313" key="5">
    <source>
        <dbReference type="EMBL" id="QIW98558.1"/>
    </source>
</evidence>
<dbReference type="PANTHER" id="PTHR21500">
    <property type="entry name" value="TUBULIN-SPECIFIC CHAPERONE A"/>
    <property type="match status" value="1"/>
</dbReference>
<name>A0A6H0XVA9_9PEZI</name>
<reference evidence="5 6" key="1">
    <citation type="journal article" date="2016" name="Sci. Rep.">
        <title>Peltaster fructicola genome reveals evolution from an invasive phytopathogen to an ectophytic parasite.</title>
        <authorList>
            <person name="Xu C."/>
            <person name="Chen H."/>
            <person name="Gleason M.L."/>
            <person name="Xu J.R."/>
            <person name="Liu H."/>
            <person name="Zhang R."/>
            <person name="Sun G."/>
        </authorList>
    </citation>
    <scope>NUCLEOTIDE SEQUENCE [LARGE SCALE GENOMIC DNA]</scope>
    <source>
        <strain evidence="5 6">LNHT1506</strain>
    </source>
</reference>
<keyword evidence="2 3" id="KW-0143">Chaperone</keyword>
<dbReference type="InterPro" id="IPR004226">
    <property type="entry name" value="TBCA"/>
</dbReference>
<dbReference type="Proteomes" id="UP000503462">
    <property type="component" value="Chromosome 3"/>
</dbReference>
<dbReference type="GO" id="GO:0005829">
    <property type="term" value="C:cytosol"/>
    <property type="evidence" value="ECO:0007669"/>
    <property type="project" value="TreeGrafter"/>
</dbReference>
<dbReference type="OrthoDB" id="296187at2759"/>
<evidence type="ECO:0000256" key="4">
    <source>
        <dbReference type="SAM" id="MobiDB-lite"/>
    </source>
</evidence>
<keyword evidence="3" id="KW-0206">Cytoskeleton</keyword>
<sequence length="111" mass="12234">MAPSSSLKIATSAVNRLVKEEASYHKELEQQQARIAKLQKPSDDENAEYLLRQEAADETKAMFPELRQKIEEALSNLERGLSQSKSDSSEDVASAQEAVNNAKTALKQISA</sequence>
<accession>A0A6H0XVA9</accession>
<dbReference type="Pfam" id="PF02970">
    <property type="entry name" value="TBCA"/>
    <property type="match status" value="1"/>
</dbReference>
<dbReference type="GO" id="GO:0048487">
    <property type="term" value="F:beta-tubulin binding"/>
    <property type="evidence" value="ECO:0007669"/>
    <property type="project" value="InterPro"/>
</dbReference>
<dbReference type="GO" id="GO:0005874">
    <property type="term" value="C:microtubule"/>
    <property type="evidence" value="ECO:0007669"/>
    <property type="project" value="UniProtKB-KW"/>
</dbReference>
<dbReference type="GO" id="GO:0007021">
    <property type="term" value="P:tubulin complex assembly"/>
    <property type="evidence" value="ECO:0007669"/>
    <property type="project" value="UniProtKB-UniRule"/>
</dbReference>
<dbReference type="SUPFAM" id="SSF46988">
    <property type="entry name" value="Tubulin chaperone cofactor A"/>
    <property type="match status" value="1"/>
</dbReference>
<comment type="subcellular location">
    <subcellularLocation>
        <location evidence="3">Cytoplasm</location>
        <location evidence="3">Cytoskeleton</location>
    </subcellularLocation>
</comment>
<comment type="subunit">
    <text evidence="3">Supercomplex made of cofactors A to E. Cofactors A and D function by capturing and stabilizing tubulin in a quasi-native conformation. Cofactor E binds to the cofactor D-tubulin complex; interaction with cofactor C then causes the release of tubulin polypeptides that are committed to the native state.</text>
</comment>
<evidence type="ECO:0000256" key="3">
    <source>
        <dbReference type="RuleBase" id="RU364030"/>
    </source>
</evidence>
<dbReference type="AlphaFoldDB" id="A0A6H0XVA9"/>